<dbReference type="HOGENOM" id="CLU_005316_0_2_5"/>
<dbReference type="PROSITE" id="PS51686">
    <property type="entry name" value="SAM_MT_RSMB_NOP"/>
    <property type="match status" value="1"/>
</dbReference>
<dbReference type="InterPro" id="IPR049560">
    <property type="entry name" value="MeTrfase_RsmB-F_NOP2_cat"/>
</dbReference>
<dbReference type="InterPro" id="IPR054728">
    <property type="entry name" value="RsmB-like_ferredoxin"/>
</dbReference>
<dbReference type="GO" id="GO:0003723">
    <property type="term" value="F:RNA binding"/>
    <property type="evidence" value="ECO:0007669"/>
    <property type="project" value="UniProtKB-UniRule"/>
</dbReference>
<evidence type="ECO:0000313" key="8">
    <source>
        <dbReference type="Proteomes" id="UP000002257"/>
    </source>
</evidence>
<keyword evidence="3 5" id="KW-0949">S-adenosyl-L-methionine</keyword>
<dbReference type="EMBL" id="CP001280">
    <property type="protein sequence ID" value="ACK50291.1"/>
    <property type="molecule type" value="Genomic_DNA"/>
</dbReference>
<feature type="domain" description="SAM-dependent MTase RsmB/NOP-type" evidence="6">
    <location>
        <begin position="145"/>
        <end position="430"/>
    </location>
</feature>
<accession>B8ERA7</accession>
<feature type="binding site" evidence="5">
    <location>
        <position position="308"/>
    </location>
    <ligand>
        <name>S-adenosyl-L-methionine</name>
        <dbReference type="ChEBI" id="CHEBI:59789"/>
    </ligand>
</feature>
<dbReference type="InterPro" id="IPR023267">
    <property type="entry name" value="RCMT"/>
</dbReference>
<dbReference type="KEGG" id="msl:Msil_1326"/>
<sequence length="430" mass="45934">MIPGARVAAAIEILDDIETLRRPASDALKDWGLGHRFAGSKDRSAIASLVFDALRKRASSAFLMDDGASRGIMLGALRLARGLSDETIEALFTGEGHTPAQLTSAERDRLKTGDLEGAPAHVAGDFPDWLEPALAAAFGDRLIAETAALAERAPLDLRVNTLKGERDKALARLARLHAAPTRFSPVGLRLPLTPDGRNPSLAGEPDYIRGRVEIQDEGSQLAALLCAASPGEQALDLCAGGGGKALALAAMMQNKGQIYASDDEGRRLAPIYARLARAGARNVQVRPPRKGEDFLADLEGRCDLVLIDAPCTGIGAWRRNPDAKWRIRPGALELRMAEQDQLLAEASRFLKPQGRIVYVTCSLLLDENEERVAAFLAGHAEFRPVPAQAMAERAGLPELSGFASTRGPGLRLSPASSGTDGFYVAMLERG</sequence>
<evidence type="ECO:0000259" key="6">
    <source>
        <dbReference type="PROSITE" id="PS51686"/>
    </source>
</evidence>
<evidence type="ECO:0000256" key="2">
    <source>
        <dbReference type="ARBA" id="ARBA00022679"/>
    </source>
</evidence>
<evidence type="ECO:0000256" key="4">
    <source>
        <dbReference type="ARBA" id="ARBA00022884"/>
    </source>
</evidence>
<protein>
    <submittedName>
        <fullName evidence="7">Fmu (Sun) domain protein</fullName>
    </submittedName>
</protein>
<dbReference type="InterPro" id="IPR001678">
    <property type="entry name" value="MeTrfase_RsmB-F_NOP2_dom"/>
</dbReference>
<dbReference type="OrthoDB" id="9810297at2"/>
<dbReference type="Pfam" id="PF22458">
    <property type="entry name" value="RsmF-B_ferredox"/>
    <property type="match status" value="1"/>
</dbReference>
<dbReference type="PANTHER" id="PTHR22807:SF53">
    <property type="entry name" value="RIBOSOMAL RNA SMALL SUBUNIT METHYLTRANSFERASE B-RELATED"/>
    <property type="match status" value="1"/>
</dbReference>
<feature type="active site" description="Nucleophile" evidence="5">
    <location>
        <position position="361"/>
    </location>
</feature>
<proteinExistence type="inferred from homology"/>
<dbReference type="InterPro" id="IPR029063">
    <property type="entry name" value="SAM-dependent_MTases_sf"/>
</dbReference>
<dbReference type="Gene3D" id="3.40.50.150">
    <property type="entry name" value="Vaccinia Virus protein VP39"/>
    <property type="match status" value="1"/>
</dbReference>
<dbReference type="STRING" id="395965.Msil_1326"/>
<evidence type="ECO:0000256" key="1">
    <source>
        <dbReference type="ARBA" id="ARBA00022603"/>
    </source>
</evidence>
<evidence type="ECO:0000256" key="3">
    <source>
        <dbReference type="ARBA" id="ARBA00022691"/>
    </source>
</evidence>
<keyword evidence="2 5" id="KW-0808">Transferase</keyword>
<dbReference type="RefSeq" id="WP_012590361.1">
    <property type="nucleotide sequence ID" value="NC_011666.1"/>
</dbReference>
<comment type="similarity">
    <text evidence="5">Belongs to the class I-like SAM-binding methyltransferase superfamily. RsmB/NOP family.</text>
</comment>
<dbReference type="GO" id="GO:0001510">
    <property type="term" value="P:RNA methylation"/>
    <property type="evidence" value="ECO:0007669"/>
    <property type="project" value="InterPro"/>
</dbReference>
<keyword evidence="4 5" id="KW-0694">RNA-binding</keyword>
<evidence type="ECO:0000256" key="5">
    <source>
        <dbReference type="PROSITE-ProRule" id="PRU01023"/>
    </source>
</evidence>
<dbReference type="PANTHER" id="PTHR22807">
    <property type="entry name" value="NOP2 YEAST -RELATED NOL1/NOP2/FMU SUN DOMAIN-CONTAINING"/>
    <property type="match status" value="1"/>
</dbReference>
<dbReference type="CDD" id="cd02440">
    <property type="entry name" value="AdoMet_MTases"/>
    <property type="match status" value="1"/>
</dbReference>
<dbReference type="PRINTS" id="PR02008">
    <property type="entry name" value="RCMTFAMILY"/>
</dbReference>
<dbReference type="GO" id="GO:0008173">
    <property type="term" value="F:RNA methyltransferase activity"/>
    <property type="evidence" value="ECO:0007669"/>
    <property type="project" value="InterPro"/>
</dbReference>
<evidence type="ECO:0000313" key="7">
    <source>
        <dbReference type="EMBL" id="ACK50291.1"/>
    </source>
</evidence>
<keyword evidence="1 5" id="KW-0489">Methyltransferase</keyword>
<organism evidence="7 8">
    <name type="scientific">Methylocella silvestris (strain DSM 15510 / CIP 108128 / LMG 27833 / NCIMB 13906 / BL2)</name>
    <dbReference type="NCBI Taxonomy" id="395965"/>
    <lineage>
        <taxon>Bacteria</taxon>
        <taxon>Pseudomonadati</taxon>
        <taxon>Pseudomonadota</taxon>
        <taxon>Alphaproteobacteria</taxon>
        <taxon>Hyphomicrobiales</taxon>
        <taxon>Beijerinckiaceae</taxon>
        <taxon>Methylocella</taxon>
    </lineage>
</organism>
<dbReference type="AlphaFoldDB" id="B8ERA7"/>
<reference evidence="7 8" key="1">
    <citation type="journal article" date="2010" name="J. Bacteriol.">
        <title>Complete genome sequence of the aerobic facultative methanotroph Methylocella silvestris BL2.</title>
        <authorList>
            <person name="Chen Y."/>
            <person name="Crombie A."/>
            <person name="Rahman M.T."/>
            <person name="Dedysh S.N."/>
            <person name="Liesack W."/>
            <person name="Stott M.B."/>
            <person name="Alam M."/>
            <person name="Theisen A.R."/>
            <person name="Murrell J.C."/>
            <person name="Dunfield P.F."/>
        </authorList>
    </citation>
    <scope>NUCLEOTIDE SEQUENCE [LARGE SCALE GENOMIC DNA]</scope>
    <source>
        <strain evidence="8">DSM 15510 / CIP 108128 / LMG 27833 / NCIMB 13906 / BL2</strain>
    </source>
</reference>
<dbReference type="Proteomes" id="UP000002257">
    <property type="component" value="Chromosome"/>
</dbReference>
<dbReference type="eggNOG" id="COG0144">
    <property type="taxonomic scope" value="Bacteria"/>
</dbReference>
<keyword evidence="8" id="KW-1185">Reference proteome</keyword>
<comment type="caution">
    <text evidence="5">Lacks conserved residue(s) required for the propagation of feature annotation.</text>
</comment>
<name>B8ERA7_METSB</name>
<dbReference type="Pfam" id="PF01189">
    <property type="entry name" value="Methyltr_RsmB-F"/>
    <property type="match status" value="1"/>
</dbReference>
<gene>
    <name evidence="7" type="ordered locus">Msil_1326</name>
</gene>
<dbReference type="SUPFAM" id="SSF53335">
    <property type="entry name" value="S-adenosyl-L-methionine-dependent methyltransferases"/>
    <property type="match status" value="1"/>
</dbReference>
<feature type="binding site" evidence="5">
    <location>
        <position position="262"/>
    </location>
    <ligand>
        <name>S-adenosyl-L-methionine</name>
        <dbReference type="ChEBI" id="CHEBI:59789"/>
    </ligand>
</feature>